<dbReference type="GO" id="GO:0006421">
    <property type="term" value="P:asparaginyl-tRNA aminoacylation"/>
    <property type="evidence" value="ECO:0007669"/>
    <property type="project" value="UniProtKB-UniRule"/>
</dbReference>
<keyword evidence="7" id="KW-0963">Cytoplasm</keyword>
<comment type="caution">
    <text evidence="9">The sequence shown here is derived from an EMBL/GenBank/DDBJ whole genome shotgun (WGS) entry which is preliminary data.</text>
</comment>
<dbReference type="EMBL" id="NJBN01000001">
    <property type="protein sequence ID" value="TKJ42140.1"/>
    <property type="molecule type" value="Genomic_DNA"/>
</dbReference>
<organism evidence="9 10">
    <name type="scientific">candidate division LCP-89 bacterium B3_LCP</name>
    <dbReference type="NCBI Taxonomy" id="2012998"/>
    <lineage>
        <taxon>Bacteria</taxon>
        <taxon>Pseudomonadati</taxon>
        <taxon>Bacteria division LCP-89</taxon>
    </lineage>
</organism>
<dbReference type="PANTHER" id="PTHR22594:SF34">
    <property type="entry name" value="ASPARAGINE--TRNA LIGASE, MITOCHONDRIAL-RELATED"/>
    <property type="match status" value="1"/>
</dbReference>
<dbReference type="Pfam" id="PF00152">
    <property type="entry name" value="tRNA-synt_2"/>
    <property type="match status" value="1"/>
</dbReference>
<evidence type="ECO:0000313" key="10">
    <source>
        <dbReference type="Proteomes" id="UP000319619"/>
    </source>
</evidence>
<feature type="domain" description="Aminoacyl-transfer RNA synthetases class-II family profile" evidence="8">
    <location>
        <begin position="131"/>
        <end position="430"/>
    </location>
</feature>
<dbReference type="GO" id="GO:0005737">
    <property type="term" value="C:cytoplasm"/>
    <property type="evidence" value="ECO:0007669"/>
    <property type="project" value="UniProtKB-SubCell"/>
</dbReference>
<dbReference type="GO" id="GO:0004816">
    <property type="term" value="F:asparagine-tRNA ligase activity"/>
    <property type="evidence" value="ECO:0007669"/>
    <property type="project" value="UniProtKB-UniRule"/>
</dbReference>
<dbReference type="Gene3D" id="3.30.930.10">
    <property type="entry name" value="Bira Bifunctional Protein, Domain 2"/>
    <property type="match status" value="1"/>
</dbReference>
<dbReference type="AlphaFoldDB" id="A0A532V4L1"/>
<dbReference type="PRINTS" id="PR01042">
    <property type="entry name" value="TRNASYNTHASP"/>
</dbReference>
<dbReference type="InterPro" id="IPR004522">
    <property type="entry name" value="Asn-tRNA-ligase"/>
</dbReference>
<dbReference type="NCBIfam" id="NF003037">
    <property type="entry name" value="PRK03932.1"/>
    <property type="match status" value="1"/>
</dbReference>
<gene>
    <name evidence="7" type="primary">asnS</name>
    <name evidence="9" type="ORF">CEE37_00240</name>
</gene>
<evidence type="ECO:0000256" key="5">
    <source>
        <dbReference type="ARBA" id="ARBA00022917"/>
    </source>
</evidence>
<evidence type="ECO:0000256" key="7">
    <source>
        <dbReference type="HAMAP-Rule" id="MF_00534"/>
    </source>
</evidence>
<dbReference type="NCBIfam" id="NF003483">
    <property type="entry name" value="PRK05159.1"/>
    <property type="match status" value="1"/>
</dbReference>
<comment type="catalytic activity">
    <reaction evidence="7">
        <text>tRNA(Asn) + L-asparagine + ATP = L-asparaginyl-tRNA(Asn) + AMP + diphosphate + H(+)</text>
        <dbReference type="Rhea" id="RHEA:11180"/>
        <dbReference type="Rhea" id="RHEA-COMP:9659"/>
        <dbReference type="Rhea" id="RHEA-COMP:9674"/>
        <dbReference type="ChEBI" id="CHEBI:15378"/>
        <dbReference type="ChEBI" id="CHEBI:30616"/>
        <dbReference type="ChEBI" id="CHEBI:33019"/>
        <dbReference type="ChEBI" id="CHEBI:58048"/>
        <dbReference type="ChEBI" id="CHEBI:78442"/>
        <dbReference type="ChEBI" id="CHEBI:78515"/>
        <dbReference type="ChEBI" id="CHEBI:456215"/>
        <dbReference type="EC" id="6.1.1.22"/>
    </reaction>
</comment>
<dbReference type="GO" id="GO:0005524">
    <property type="term" value="F:ATP binding"/>
    <property type="evidence" value="ECO:0007669"/>
    <property type="project" value="UniProtKB-UniRule"/>
</dbReference>
<dbReference type="InterPro" id="IPR002312">
    <property type="entry name" value="Asp/Asn-tRNA-synth_IIb"/>
</dbReference>
<comment type="subcellular location">
    <subcellularLocation>
        <location evidence="7">Cytoplasm</location>
    </subcellularLocation>
</comment>
<keyword evidence="4 7" id="KW-0067">ATP-binding</keyword>
<dbReference type="InterPro" id="IPR012340">
    <property type="entry name" value="NA-bd_OB-fold"/>
</dbReference>
<dbReference type="InterPro" id="IPR004365">
    <property type="entry name" value="NA-bd_OB_tRNA"/>
</dbReference>
<dbReference type="NCBIfam" id="TIGR00457">
    <property type="entry name" value="asnS"/>
    <property type="match status" value="1"/>
</dbReference>
<dbReference type="Proteomes" id="UP000319619">
    <property type="component" value="Unassembled WGS sequence"/>
</dbReference>
<dbReference type="Pfam" id="PF01336">
    <property type="entry name" value="tRNA_anti-codon"/>
    <property type="match status" value="1"/>
</dbReference>
<evidence type="ECO:0000256" key="6">
    <source>
        <dbReference type="ARBA" id="ARBA00023146"/>
    </source>
</evidence>
<evidence type="ECO:0000313" key="9">
    <source>
        <dbReference type="EMBL" id="TKJ42140.1"/>
    </source>
</evidence>
<keyword evidence="2 7" id="KW-0436">Ligase</keyword>
<dbReference type="EC" id="6.1.1.22" evidence="7"/>
<dbReference type="SUPFAM" id="SSF50249">
    <property type="entry name" value="Nucleic acid-binding proteins"/>
    <property type="match status" value="1"/>
</dbReference>
<sequence>MHQTYISDIAAREGETVEIRGWLYNLRSGGKLKFLQVRDGTGMIQGVLSKKEVSEEVWTAAQELTQECSIIVQGQVNKDERAPSGFELWLKDLIIVGSADEYPITKKEHGDAFLLDHRHLWIRSRRQHAILRIRHQVIKAMRDFFDDLGFINLDAPIFTPNASEGTSTLFETDYFGDKAYLSQSGQLYMEPGCAAFGKVYCFGPTFRAEKSKTRKHLTEFWMLEPEVAYMDLRGCMELGEDMLCFIIRRVLERCKSELNTLDRDISKLECIQKPFPRIHYKEACEILVDKGIDFTPGDDFGTPDEEALVEGYDKPLLIHHFPAAIKAFYMKCEANDPETSLSVDFIAPEGFGEIIGGSQREDNLDILKQKIKSHDLPSEAFEWYLDVRRYGTFPHSGFGLGLERTIAWICGIRHIRETIPYPRLMHRLKP</sequence>
<proteinExistence type="inferred from homology"/>
<comment type="similarity">
    <text evidence="1 7">Belongs to the class-II aminoacyl-tRNA synthetase family.</text>
</comment>
<dbReference type="SUPFAM" id="SSF55681">
    <property type="entry name" value="Class II aaRS and biotin synthetases"/>
    <property type="match status" value="1"/>
</dbReference>
<dbReference type="HAMAP" id="MF_00534">
    <property type="entry name" value="Asn_tRNA_synth"/>
    <property type="match status" value="1"/>
</dbReference>
<dbReference type="Gene3D" id="2.40.50.140">
    <property type="entry name" value="Nucleic acid-binding proteins"/>
    <property type="match status" value="1"/>
</dbReference>
<evidence type="ECO:0000256" key="2">
    <source>
        <dbReference type="ARBA" id="ARBA00022598"/>
    </source>
</evidence>
<dbReference type="InterPro" id="IPR045864">
    <property type="entry name" value="aa-tRNA-synth_II/BPL/LPL"/>
</dbReference>
<accession>A0A532V4L1</accession>
<dbReference type="InterPro" id="IPR006195">
    <property type="entry name" value="aa-tRNA-synth_II"/>
</dbReference>
<name>A0A532V4L1_UNCL8</name>
<dbReference type="InterPro" id="IPR004364">
    <property type="entry name" value="Aa-tRNA-synt_II"/>
</dbReference>
<dbReference type="CDD" id="cd00776">
    <property type="entry name" value="AsxRS_core"/>
    <property type="match status" value="1"/>
</dbReference>
<protein>
    <recommendedName>
        <fullName evidence="7">Asparagine--tRNA ligase</fullName>
        <ecNumber evidence="7">6.1.1.22</ecNumber>
    </recommendedName>
    <alternativeName>
        <fullName evidence="7">Asparaginyl-tRNA synthetase</fullName>
        <shortName evidence="7">AsnRS</shortName>
    </alternativeName>
</protein>
<keyword evidence="5 7" id="KW-0648">Protein biosynthesis</keyword>
<evidence type="ECO:0000259" key="8">
    <source>
        <dbReference type="PROSITE" id="PS50862"/>
    </source>
</evidence>
<dbReference type="CDD" id="cd04323">
    <property type="entry name" value="AsnRS_cyto_like_N"/>
    <property type="match status" value="1"/>
</dbReference>
<dbReference type="GO" id="GO:0003676">
    <property type="term" value="F:nucleic acid binding"/>
    <property type="evidence" value="ECO:0007669"/>
    <property type="project" value="InterPro"/>
</dbReference>
<dbReference type="PANTHER" id="PTHR22594">
    <property type="entry name" value="ASPARTYL/LYSYL-TRNA SYNTHETASE"/>
    <property type="match status" value="1"/>
</dbReference>
<comment type="subunit">
    <text evidence="7">Homodimer.</text>
</comment>
<evidence type="ECO:0000256" key="1">
    <source>
        <dbReference type="ARBA" id="ARBA00008226"/>
    </source>
</evidence>
<keyword evidence="6 7" id="KW-0030">Aminoacyl-tRNA synthetase</keyword>
<evidence type="ECO:0000256" key="3">
    <source>
        <dbReference type="ARBA" id="ARBA00022741"/>
    </source>
</evidence>
<evidence type="ECO:0000256" key="4">
    <source>
        <dbReference type="ARBA" id="ARBA00022840"/>
    </source>
</evidence>
<reference evidence="9 10" key="1">
    <citation type="submission" date="2017-06" db="EMBL/GenBank/DDBJ databases">
        <title>Novel microbial phyla capable of carbon fixation and sulfur reduction in deep-sea sediments.</title>
        <authorList>
            <person name="Huang J."/>
            <person name="Baker B."/>
            <person name="Wang Y."/>
        </authorList>
    </citation>
    <scope>NUCLEOTIDE SEQUENCE [LARGE SCALE GENOMIC DNA]</scope>
    <source>
        <strain evidence="9">B3_LCP</strain>
    </source>
</reference>
<keyword evidence="3 7" id="KW-0547">Nucleotide-binding</keyword>
<dbReference type="PROSITE" id="PS50862">
    <property type="entry name" value="AA_TRNA_LIGASE_II"/>
    <property type="match status" value="1"/>
</dbReference>